<dbReference type="InterPro" id="IPR000537">
    <property type="entry name" value="UbiA_prenyltransferase"/>
</dbReference>
<feature type="transmembrane region" description="Helical" evidence="5">
    <location>
        <begin position="56"/>
        <end position="78"/>
    </location>
</feature>
<evidence type="ECO:0000256" key="5">
    <source>
        <dbReference type="SAM" id="Phobius"/>
    </source>
</evidence>
<evidence type="ECO:0000256" key="3">
    <source>
        <dbReference type="ARBA" id="ARBA00022989"/>
    </source>
</evidence>
<evidence type="ECO:0000256" key="1">
    <source>
        <dbReference type="ARBA" id="ARBA00004141"/>
    </source>
</evidence>
<gene>
    <name evidence="6" type="ORF">LCGC14_0181750</name>
</gene>
<feature type="transmembrane region" description="Helical" evidence="5">
    <location>
        <begin position="203"/>
        <end position="225"/>
    </location>
</feature>
<accession>A0A0F9X808</accession>
<name>A0A0F9X808_9ZZZZ</name>
<dbReference type="Gene3D" id="1.10.357.140">
    <property type="entry name" value="UbiA prenyltransferase"/>
    <property type="match status" value="1"/>
</dbReference>
<sequence>MAGFLLASMAGGNVRWWRLAPAVAVSVLLYAAGLIQNDLAHVADDSRHRPERPLPSGTVSGGSARLVLCVLAVLAMAAAGATRVAATCHLAFALLVLITLYNHVTSRVRVLGPINMGLCRAVSLLVGASAVGGWASVLAPLYITAGWVLFAYVAAVTAIAQKETTATRIGPIRWLPAMTLVVGFGALHLYAVTTVSAHLLPLLLGAIAVSDVAIIWSLLCGWRLGGICQPQRVGQTIGMWVRGLLPIQAALVGVAVGEGSWVAAGLLAAWAVSGLLARRFASS</sequence>
<keyword evidence="4 5" id="KW-0472">Membrane</keyword>
<dbReference type="GO" id="GO:0016765">
    <property type="term" value="F:transferase activity, transferring alkyl or aryl (other than methyl) groups"/>
    <property type="evidence" value="ECO:0007669"/>
    <property type="project" value="InterPro"/>
</dbReference>
<dbReference type="Pfam" id="PF01040">
    <property type="entry name" value="UbiA"/>
    <property type="match status" value="1"/>
</dbReference>
<dbReference type="AlphaFoldDB" id="A0A0F9X808"/>
<keyword evidence="2 5" id="KW-0812">Transmembrane</keyword>
<evidence type="ECO:0000313" key="6">
    <source>
        <dbReference type="EMBL" id="KKN95106.1"/>
    </source>
</evidence>
<comment type="caution">
    <text evidence="6">The sequence shown here is derived from an EMBL/GenBank/DDBJ whole genome shotgun (WGS) entry which is preliminary data.</text>
</comment>
<evidence type="ECO:0000256" key="2">
    <source>
        <dbReference type="ARBA" id="ARBA00022692"/>
    </source>
</evidence>
<keyword evidence="3 5" id="KW-1133">Transmembrane helix</keyword>
<organism evidence="6">
    <name type="scientific">marine sediment metagenome</name>
    <dbReference type="NCBI Taxonomy" id="412755"/>
    <lineage>
        <taxon>unclassified sequences</taxon>
        <taxon>metagenomes</taxon>
        <taxon>ecological metagenomes</taxon>
    </lineage>
</organism>
<proteinExistence type="predicted"/>
<comment type="subcellular location">
    <subcellularLocation>
        <location evidence="1">Membrane</location>
        <topology evidence="1">Multi-pass membrane protein</topology>
    </subcellularLocation>
</comment>
<evidence type="ECO:0000256" key="4">
    <source>
        <dbReference type="ARBA" id="ARBA00023136"/>
    </source>
</evidence>
<dbReference type="GO" id="GO:0016020">
    <property type="term" value="C:membrane"/>
    <property type="evidence" value="ECO:0007669"/>
    <property type="project" value="UniProtKB-SubCell"/>
</dbReference>
<reference evidence="6" key="1">
    <citation type="journal article" date="2015" name="Nature">
        <title>Complex archaea that bridge the gap between prokaryotes and eukaryotes.</title>
        <authorList>
            <person name="Spang A."/>
            <person name="Saw J.H."/>
            <person name="Jorgensen S.L."/>
            <person name="Zaremba-Niedzwiedzka K."/>
            <person name="Martijn J."/>
            <person name="Lind A.E."/>
            <person name="van Eijk R."/>
            <person name="Schleper C."/>
            <person name="Guy L."/>
            <person name="Ettema T.J."/>
        </authorList>
    </citation>
    <scope>NUCLEOTIDE SEQUENCE</scope>
</reference>
<dbReference type="InterPro" id="IPR044878">
    <property type="entry name" value="UbiA_sf"/>
</dbReference>
<feature type="transmembrane region" description="Helical" evidence="5">
    <location>
        <begin position="16"/>
        <end position="35"/>
    </location>
</feature>
<evidence type="ECO:0008006" key="7">
    <source>
        <dbReference type="Google" id="ProtNLM"/>
    </source>
</evidence>
<feature type="transmembrane region" description="Helical" evidence="5">
    <location>
        <begin position="84"/>
        <end position="104"/>
    </location>
</feature>
<dbReference type="EMBL" id="LAZR01000073">
    <property type="protein sequence ID" value="KKN95106.1"/>
    <property type="molecule type" value="Genomic_DNA"/>
</dbReference>
<feature type="transmembrane region" description="Helical" evidence="5">
    <location>
        <begin position="141"/>
        <end position="160"/>
    </location>
</feature>
<feature type="transmembrane region" description="Helical" evidence="5">
    <location>
        <begin position="116"/>
        <end position="135"/>
    </location>
</feature>
<protein>
    <recommendedName>
        <fullName evidence="7">Prenyltransferase</fullName>
    </recommendedName>
</protein>
<feature type="transmembrane region" description="Helical" evidence="5">
    <location>
        <begin position="172"/>
        <end position="191"/>
    </location>
</feature>